<reference evidence="1" key="1">
    <citation type="submission" date="2019-08" db="EMBL/GenBank/DDBJ databases">
        <authorList>
            <person name="Kucharzyk K."/>
            <person name="Murdoch R.W."/>
            <person name="Higgins S."/>
            <person name="Loffler F."/>
        </authorList>
    </citation>
    <scope>NUCLEOTIDE SEQUENCE</scope>
</reference>
<name>A0A645DB43_9ZZZZ</name>
<dbReference type="AlphaFoldDB" id="A0A645DB43"/>
<comment type="caution">
    <text evidence="1">The sequence shown here is derived from an EMBL/GenBank/DDBJ whole genome shotgun (WGS) entry which is preliminary data.</text>
</comment>
<protein>
    <submittedName>
        <fullName evidence="1">Uncharacterized protein</fullName>
    </submittedName>
</protein>
<sequence length="51" mass="5919">MLWKNLAAAEMIKTESQESESPQNLPKKAIKINGKEKKRVRLIHIPRHVID</sequence>
<evidence type="ECO:0000313" key="1">
    <source>
        <dbReference type="EMBL" id="MPM86407.1"/>
    </source>
</evidence>
<gene>
    <name evidence="1" type="ORF">SDC9_133496</name>
</gene>
<proteinExistence type="predicted"/>
<dbReference type="EMBL" id="VSSQ01034455">
    <property type="protein sequence ID" value="MPM86407.1"/>
    <property type="molecule type" value="Genomic_DNA"/>
</dbReference>
<accession>A0A645DB43</accession>
<organism evidence="1">
    <name type="scientific">bioreactor metagenome</name>
    <dbReference type="NCBI Taxonomy" id="1076179"/>
    <lineage>
        <taxon>unclassified sequences</taxon>
        <taxon>metagenomes</taxon>
        <taxon>ecological metagenomes</taxon>
    </lineage>
</organism>